<dbReference type="PANTHER" id="PTHR23011">
    <property type="entry name" value="CYCLIC NUCLEOTIDE-BINDING DOMAIN CONTAINING PROTEIN"/>
    <property type="match status" value="1"/>
</dbReference>
<dbReference type="Proteomes" id="UP001366166">
    <property type="component" value="Chromosome"/>
</dbReference>
<dbReference type="InterPro" id="IPR014710">
    <property type="entry name" value="RmlC-like_jellyroll"/>
</dbReference>
<dbReference type="InterPro" id="IPR018490">
    <property type="entry name" value="cNMP-bd_dom_sf"/>
</dbReference>
<sequence>MASISDLKQIYLLQNLDEQMLERLAPLAQGKQYEEKDVVFEQGQEADNFFMLLSGKVLLKVDISAAVTISLGAVKPGYSFGWSSLLGLDYTSQAACAEPCEVLVIRGSEFKEVLESDHTMGYRVMEGVVRILENRLKRRTEQFIKTLRKQMEIWDLF</sequence>
<dbReference type="SUPFAM" id="SSF51206">
    <property type="entry name" value="cAMP-binding domain-like"/>
    <property type="match status" value="1"/>
</dbReference>
<dbReference type="AlphaFoldDB" id="A0AAU9EH22"/>
<evidence type="ECO:0000313" key="2">
    <source>
        <dbReference type="EMBL" id="BEQ16065.1"/>
    </source>
</evidence>
<dbReference type="KEGG" id="dmp:FAK_31310"/>
<reference evidence="3" key="1">
    <citation type="journal article" date="2023" name="Arch. Microbiol.">
        <title>Desulfoferula mesophilus gen. nov. sp. nov., a mesophilic sulfate-reducing bacterium isolated from a brackish lake sediment.</title>
        <authorList>
            <person name="Watanabe T."/>
            <person name="Yabe T."/>
            <person name="Tsuji J.M."/>
            <person name="Fukui M."/>
        </authorList>
    </citation>
    <scope>NUCLEOTIDE SEQUENCE [LARGE SCALE GENOMIC DNA]</scope>
    <source>
        <strain evidence="3">12FAK</strain>
    </source>
</reference>
<proteinExistence type="predicted"/>
<keyword evidence="3" id="KW-1185">Reference proteome</keyword>
<dbReference type="SMART" id="SM00100">
    <property type="entry name" value="cNMP"/>
    <property type="match status" value="1"/>
</dbReference>
<evidence type="ECO:0000313" key="3">
    <source>
        <dbReference type="Proteomes" id="UP001366166"/>
    </source>
</evidence>
<dbReference type="Pfam" id="PF00027">
    <property type="entry name" value="cNMP_binding"/>
    <property type="match status" value="1"/>
</dbReference>
<dbReference type="PROSITE" id="PS50042">
    <property type="entry name" value="CNMP_BINDING_3"/>
    <property type="match status" value="1"/>
</dbReference>
<name>A0AAU9EH22_9BACT</name>
<dbReference type="EMBL" id="AP028679">
    <property type="protein sequence ID" value="BEQ16065.1"/>
    <property type="molecule type" value="Genomic_DNA"/>
</dbReference>
<organism evidence="2 3">
    <name type="scientific">Desulfoferula mesophila</name>
    <dbReference type="NCBI Taxonomy" id="3058419"/>
    <lineage>
        <taxon>Bacteria</taxon>
        <taxon>Pseudomonadati</taxon>
        <taxon>Thermodesulfobacteriota</taxon>
        <taxon>Desulfarculia</taxon>
        <taxon>Desulfarculales</taxon>
        <taxon>Desulfarculaceae</taxon>
        <taxon>Desulfoferula</taxon>
    </lineage>
</organism>
<dbReference type="CDD" id="cd00038">
    <property type="entry name" value="CAP_ED"/>
    <property type="match status" value="1"/>
</dbReference>
<protein>
    <recommendedName>
        <fullName evidence="1">Cyclic nucleotide-binding domain-containing protein</fullName>
    </recommendedName>
</protein>
<dbReference type="PANTHER" id="PTHR23011:SF28">
    <property type="entry name" value="CYCLIC NUCLEOTIDE-BINDING DOMAIN CONTAINING PROTEIN"/>
    <property type="match status" value="1"/>
</dbReference>
<evidence type="ECO:0000259" key="1">
    <source>
        <dbReference type="PROSITE" id="PS50042"/>
    </source>
</evidence>
<dbReference type="RefSeq" id="WP_338601365.1">
    <property type="nucleotide sequence ID" value="NZ_AP028679.1"/>
</dbReference>
<gene>
    <name evidence="2" type="ORF">FAK_31310</name>
</gene>
<dbReference type="InterPro" id="IPR000595">
    <property type="entry name" value="cNMP-bd_dom"/>
</dbReference>
<feature type="domain" description="Cyclic nucleotide-binding" evidence="1">
    <location>
        <begin position="12"/>
        <end position="131"/>
    </location>
</feature>
<accession>A0AAU9EH22</accession>
<dbReference type="Gene3D" id="2.60.120.10">
    <property type="entry name" value="Jelly Rolls"/>
    <property type="match status" value="1"/>
</dbReference>